<evidence type="ECO:0000259" key="10">
    <source>
        <dbReference type="PROSITE" id="PS50885"/>
    </source>
</evidence>
<dbReference type="RefSeq" id="WP_147056726.1">
    <property type="nucleotide sequence ID" value="NZ_BJYL01000017.1"/>
</dbReference>
<dbReference type="Gene3D" id="1.10.287.950">
    <property type="entry name" value="Methyl-accepting chemotaxis protein"/>
    <property type="match status" value="1"/>
</dbReference>
<dbReference type="SMART" id="SM00304">
    <property type="entry name" value="HAMP"/>
    <property type="match status" value="1"/>
</dbReference>
<keyword evidence="4 6" id="KW-0807">Transducer</keyword>
<dbReference type="PROSITE" id="PS50885">
    <property type="entry name" value="HAMP"/>
    <property type="match status" value="1"/>
</dbReference>
<evidence type="ECO:0000256" key="7">
    <source>
        <dbReference type="SAM" id="Coils"/>
    </source>
</evidence>
<comment type="similarity">
    <text evidence="5">Belongs to the methyl-accepting chemotaxis (MCP) protein family.</text>
</comment>
<feature type="coiled-coil region" evidence="7">
    <location>
        <begin position="452"/>
        <end position="511"/>
    </location>
</feature>
<dbReference type="GO" id="GO:0005886">
    <property type="term" value="C:plasma membrane"/>
    <property type="evidence" value="ECO:0007669"/>
    <property type="project" value="UniProtKB-SubCell"/>
</dbReference>
<dbReference type="Gene3D" id="3.30.450.20">
    <property type="entry name" value="PAS domain"/>
    <property type="match status" value="2"/>
</dbReference>
<evidence type="ECO:0000256" key="3">
    <source>
        <dbReference type="ARBA" id="ARBA00023136"/>
    </source>
</evidence>
<dbReference type="Pfam" id="PF00015">
    <property type="entry name" value="MCPsignal"/>
    <property type="match status" value="1"/>
</dbReference>
<gene>
    <name evidence="11" type="ORF">SLU01_14240</name>
</gene>
<evidence type="ECO:0000256" key="6">
    <source>
        <dbReference type="PROSITE-ProRule" id="PRU00284"/>
    </source>
</evidence>
<evidence type="ECO:0000313" key="12">
    <source>
        <dbReference type="Proteomes" id="UP000321901"/>
    </source>
</evidence>
<dbReference type="SMART" id="SM00283">
    <property type="entry name" value="MA"/>
    <property type="match status" value="1"/>
</dbReference>
<dbReference type="CDD" id="cd12913">
    <property type="entry name" value="PDC1_MCP_like"/>
    <property type="match status" value="1"/>
</dbReference>
<sequence length="700" mass="76824">MKKRKSIAWKLSGLIIGLFLLLFIAYTVITSTILHGQTVADAEKNAIENTQLSAAEISKRFSKTDEMLHATKRIFETLHSQGNLTTVEILDIMERNLKDNTDAIGMAAVFESGMIPLDDQVDKNIVDSSKRLIPYLYKEGDSMDLRGLVGYDVAGNGDWYAIPKSEKRAVLTEPHEYDAGDKTVLMTTMAVPLETESGQLLGVLAADITIDFLNELVTSIQPDGGYASIITETGNLTANSLKAEMIGTNMSDSVDWESMKEKLDQGQTATLYVDSQSLNEKSFNAFAPIMLDHIDDVWSVQTVLPRSKILTTFNKILLVTFIAAIVIVVLMAGVTSWFIFKQLKPLAYLQRSIEKAATGDITQYVEEQYIRNDEIGAVATAYNDMLRQTNQAMSAVRFSSNELSDSTAHIHHAFEEIVASSEEVSLATNEIAQGASTQSEDTEETSNRMTELAEQINTLSRLADSMDALSKQTVASTEKGITEVQSLREHNETANEMNTRVQQQMDALSTKIAAIDQVITSIQSITGQTNLLALNASIEAARAGEHGKGFAVVAEEVRKLAEQSRVETEVIQQTVQEIITESKQTSAVIESNRQMMEGQNKSVAGTESSFMENAELTGQMSVSIKELTAELTEMLEHKDQVMTSIQSVSAVSEETAASAEQVSASSVAQQSELERVADSTTRMKNIANELQGIVERFKLL</sequence>
<dbReference type="SUPFAM" id="SSF58104">
    <property type="entry name" value="Methyl-accepting chemotaxis protein (MCP) signaling domain"/>
    <property type="match status" value="1"/>
</dbReference>
<evidence type="ECO:0000256" key="5">
    <source>
        <dbReference type="ARBA" id="ARBA00029447"/>
    </source>
</evidence>
<evidence type="ECO:0000313" key="11">
    <source>
        <dbReference type="EMBL" id="GEN83112.1"/>
    </source>
</evidence>
<feature type="domain" description="HAMP" evidence="10">
    <location>
        <begin position="340"/>
        <end position="394"/>
    </location>
</feature>
<keyword evidence="7" id="KW-0175">Coiled coil</keyword>
<dbReference type="Pfam" id="PF00672">
    <property type="entry name" value="HAMP"/>
    <property type="match status" value="1"/>
</dbReference>
<keyword evidence="12" id="KW-1185">Reference proteome</keyword>
<keyword evidence="3 8" id="KW-0472">Membrane</keyword>
<feature type="transmembrane region" description="Helical" evidence="8">
    <location>
        <begin position="316"/>
        <end position="340"/>
    </location>
</feature>
<evidence type="ECO:0000256" key="4">
    <source>
        <dbReference type="ARBA" id="ARBA00023224"/>
    </source>
</evidence>
<comment type="caution">
    <text evidence="11">The sequence shown here is derived from an EMBL/GenBank/DDBJ whole genome shotgun (WGS) entry which is preliminary data.</text>
</comment>
<keyword evidence="8" id="KW-1133">Transmembrane helix</keyword>
<dbReference type="Pfam" id="PF22673">
    <property type="entry name" value="MCP-like_PDC_1"/>
    <property type="match status" value="1"/>
</dbReference>
<evidence type="ECO:0000259" key="9">
    <source>
        <dbReference type="PROSITE" id="PS50111"/>
    </source>
</evidence>
<name>A0A511Z6N7_9BACL</name>
<dbReference type="Proteomes" id="UP000321901">
    <property type="component" value="Unassembled WGS sequence"/>
</dbReference>
<evidence type="ECO:0000256" key="8">
    <source>
        <dbReference type="SAM" id="Phobius"/>
    </source>
</evidence>
<protein>
    <submittedName>
        <fullName evidence="11">Methyl-accepting chemotaxis protein</fullName>
    </submittedName>
</protein>
<reference evidence="11 12" key="1">
    <citation type="submission" date="2019-07" db="EMBL/GenBank/DDBJ databases">
        <title>Whole genome shotgun sequence of Sporosarcina luteola NBRC 105378.</title>
        <authorList>
            <person name="Hosoyama A."/>
            <person name="Uohara A."/>
            <person name="Ohji S."/>
            <person name="Ichikawa N."/>
        </authorList>
    </citation>
    <scope>NUCLEOTIDE SEQUENCE [LARGE SCALE GENOMIC DNA]</scope>
    <source>
        <strain evidence="11 12">NBRC 105378</strain>
    </source>
</reference>
<dbReference type="OrthoDB" id="9762005at2"/>
<dbReference type="PANTHER" id="PTHR32089">
    <property type="entry name" value="METHYL-ACCEPTING CHEMOTAXIS PROTEIN MCPB"/>
    <property type="match status" value="1"/>
</dbReference>
<feature type="domain" description="Methyl-accepting transducer" evidence="9">
    <location>
        <begin position="413"/>
        <end position="663"/>
    </location>
</feature>
<dbReference type="CDD" id="cd06225">
    <property type="entry name" value="HAMP"/>
    <property type="match status" value="1"/>
</dbReference>
<keyword evidence="8" id="KW-0812">Transmembrane</keyword>
<dbReference type="PANTHER" id="PTHR32089:SF112">
    <property type="entry name" value="LYSOZYME-LIKE PROTEIN-RELATED"/>
    <property type="match status" value="1"/>
</dbReference>
<dbReference type="Gene3D" id="6.10.340.10">
    <property type="match status" value="1"/>
</dbReference>
<evidence type="ECO:0000256" key="1">
    <source>
        <dbReference type="ARBA" id="ARBA00004236"/>
    </source>
</evidence>
<dbReference type="AlphaFoldDB" id="A0A511Z6N7"/>
<comment type="subcellular location">
    <subcellularLocation>
        <location evidence="1">Cell membrane</location>
    </subcellularLocation>
</comment>
<proteinExistence type="inferred from homology"/>
<keyword evidence="2" id="KW-1003">Cell membrane</keyword>
<dbReference type="GO" id="GO:0007165">
    <property type="term" value="P:signal transduction"/>
    <property type="evidence" value="ECO:0007669"/>
    <property type="project" value="UniProtKB-KW"/>
</dbReference>
<dbReference type="EMBL" id="BJYL01000017">
    <property type="protein sequence ID" value="GEN83112.1"/>
    <property type="molecule type" value="Genomic_DNA"/>
</dbReference>
<evidence type="ECO:0000256" key="2">
    <source>
        <dbReference type="ARBA" id="ARBA00022475"/>
    </source>
</evidence>
<accession>A0A511Z6N7</accession>
<dbReference type="PROSITE" id="PS50111">
    <property type="entry name" value="CHEMOTAXIS_TRANSDUC_2"/>
    <property type="match status" value="1"/>
</dbReference>
<dbReference type="InterPro" id="IPR003660">
    <property type="entry name" value="HAMP_dom"/>
</dbReference>
<organism evidence="11 12">
    <name type="scientific">Sporosarcina luteola</name>
    <dbReference type="NCBI Taxonomy" id="582850"/>
    <lineage>
        <taxon>Bacteria</taxon>
        <taxon>Bacillati</taxon>
        <taxon>Bacillota</taxon>
        <taxon>Bacilli</taxon>
        <taxon>Bacillales</taxon>
        <taxon>Caryophanaceae</taxon>
        <taxon>Sporosarcina</taxon>
    </lineage>
</organism>
<dbReference type="InterPro" id="IPR004089">
    <property type="entry name" value="MCPsignal_dom"/>
</dbReference>